<dbReference type="EMBL" id="CATQJA010002648">
    <property type="protein sequence ID" value="CAJ0577241.1"/>
    <property type="molecule type" value="Genomic_DNA"/>
</dbReference>
<protein>
    <recommendedName>
        <fullName evidence="4">MAM domain-containing protein</fullName>
    </recommendedName>
</protein>
<dbReference type="Proteomes" id="UP001177023">
    <property type="component" value="Unassembled WGS sequence"/>
</dbReference>
<evidence type="ECO:0000256" key="1">
    <source>
        <dbReference type="SAM" id="MobiDB-lite"/>
    </source>
</evidence>
<evidence type="ECO:0008006" key="4">
    <source>
        <dbReference type="Google" id="ProtNLM"/>
    </source>
</evidence>
<name>A0AA36CXM0_9BILA</name>
<dbReference type="AlphaFoldDB" id="A0AA36CXM0"/>
<sequence>MSQQPEETQQTARAYGVYVDENQKIHYVNCAPSKRRSRAAKKSAGHPASSPSFFTSVRDERSMNWAVQLFLFQMTFFGQSAAAAAADDPHGGTGDTMETAFADDPRARVKARGISSEEFEQRKAQCQRAEFRDYTAQEDYFLLAGGEAIFSEDRAAIQVDIPCQLGTAELRFDFWTNSYNVTVKVCQELTGQQPICDYMVSPENPLNVTIPGSGEPFRLYIESRGLSEEAIILIDNIRYDGQLCEVDAPNNGGAKPFSLSITPSKQPGNTATTAKSDASVDFEVLEPGEAPIFTSSTVSEKDTKTYPICRALPCNFNDGAGCHYSMTGIGSTSRWQIGQKFIGNKLTGVHVDDFNEMANEREAGYAFVGSDYEGLQDEVFVMESPRFAHRENSYLVFDLFLRSFGPQLRVCIDSFDYCPYSNPAVNKTKYWFVDQRVFLPPGMKKVYFIAGKVKRHHFLAIDNIRLQKESGGDPCANNDPTRLYDSFLRKLLKI</sequence>
<comment type="caution">
    <text evidence="2">The sequence shown here is derived from an EMBL/GenBank/DDBJ whole genome shotgun (WGS) entry which is preliminary data.</text>
</comment>
<dbReference type="InterPro" id="IPR013320">
    <property type="entry name" value="ConA-like_dom_sf"/>
</dbReference>
<dbReference type="SUPFAM" id="SSF49899">
    <property type="entry name" value="Concanavalin A-like lectins/glucanases"/>
    <property type="match status" value="1"/>
</dbReference>
<keyword evidence="3" id="KW-1185">Reference proteome</keyword>
<evidence type="ECO:0000313" key="3">
    <source>
        <dbReference type="Proteomes" id="UP001177023"/>
    </source>
</evidence>
<feature type="compositionally biased region" description="Basic residues" evidence="1">
    <location>
        <begin position="33"/>
        <end position="44"/>
    </location>
</feature>
<reference evidence="2" key="1">
    <citation type="submission" date="2023-06" db="EMBL/GenBank/DDBJ databases">
        <authorList>
            <person name="Delattre M."/>
        </authorList>
    </citation>
    <scope>NUCLEOTIDE SEQUENCE</scope>
    <source>
        <strain evidence="2">AF72</strain>
    </source>
</reference>
<feature type="non-terminal residue" evidence="2">
    <location>
        <position position="1"/>
    </location>
</feature>
<proteinExistence type="predicted"/>
<evidence type="ECO:0000313" key="2">
    <source>
        <dbReference type="EMBL" id="CAJ0577241.1"/>
    </source>
</evidence>
<organism evidence="2 3">
    <name type="scientific">Mesorhabditis spiculigera</name>
    <dbReference type="NCBI Taxonomy" id="96644"/>
    <lineage>
        <taxon>Eukaryota</taxon>
        <taxon>Metazoa</taxon>
        <taxon>Ecdysozoa</taxon>
        <taxon>Nematoda</taxon>
        <taxon>Chromadorea</taxon>
        <taxon>Rhabditida</taxon>
        <taxon>Rhabditina</taxon>
        <taxon>Rhabditomorpha</taxon>
        <taxon>Rhabditoidea</taxon>
        <taxon>Rhabditidae</taxon>
        <taxon>Mesorhabditinae</taxon>
        <taxon>Mesorhabditis</taxon>
    </lineage>
</organism>
<feature type="region of interest" description="Disordered" evidence="1">
    <location>
        <begin position="32"/>
        <end position="54"/>
    </location>
</feature>
<gene>
    <name evidence="2" type="ORF">MSPICULIGERA_LOCUS15519</name>
</gene>
<accession>A0AA36CXM0</accession>